<feature type="chain" id="PRO_5032305481" description="DUF732 domain-containing protein" evidence="1">
    <location>
        <begin position="21"/>
        <end position="77"/>
    </location>
</feature>
<accession>A0A813TQP7</accession>
<evidence type="ECO:0000313" key="3">
    <source>
        <dbReference type="Proteomes" id="UP000663854"/>
    </source>
</evidence>
<dbReference type="AlphaFoldDB" id="A0A813TQP7"/>
<protein>
    <recommendedName>
        <fullName evidence="4">DUF732 domain-containing protein</fullName>
    </recommendedName>
</protein>
<comment type="caution">
    <text evidence="2">The sequence shown here is derived from an EMBL/GenBank/DDBJ whole genome shotgun (WGS) entry which is preliminary data.</text>
</comment>
<proteinExistence type="predicted"/>
<evidence type="ECO:0000313" key="2">
    <source>
        <dbReference type="EMBL" id="CAF0813061.1"/>
    </source>
</evidence>
<organism evidence="2 3">
    <name type="scientific">Rotaria sordida</name>
    <dbReference type="NCBI Taxonomy" id="392033"/>
    <lineage>
        <taxon>Eukaryota</taxon>
        <taxon>Metazoa</taxon>
        <taxon>Spiralia</taxon>
        <taxon>Gnathifera</taxon>
        <taxon>Rotifera</taxon>
        <taxon>Eurotatoria</taxon>
        <taxon>Bdelloidea</taxon>
        <taxon>Philodinida</taxon>
        <taxon>Philodinidae</taxon>
        <taxon>Rotaria</taxon>
    </lineage>
</organism>
<sequence length="77" mass="8051">MVAAAAAVCGLTISALSMRALPSTCKRSVGVNAPVDIPTFWALATENVINNDRERLYLATKASYCPPESGSVTTPLP</sequence>
<gene>
    <name evidence="2" type="ORF">PYM288_LOCUS5192</name>
</gene>
<keyword evidence="1" id="KW-0732">Signal</keyword>
<evidence type="ECO:0000256" key="1">
    <source>
        <dbReference type="SAM" id="SignalP"/>
    </source>
</evidence>
<feature type="signal peptide" evidence="1">
    <location>
        <begin position="1"/>
        <end position="20"/>
    </location>
</feature>
<name>A0A813TQP7_9BILA</name>
<dbReference type="EMBL" id="CAJNOH010000051">
    <property type="protein sequence ID" value="CAF0813061.1"/>
    <property type="molecule type" value="Genomic_DNA"/>
</dbReference>
<reference evidence="2" key="1">
    <citation type="submission" date="2021-02" db="EMBL/GenBank/DDBJ databases">
        <authorList>
            <person name="Nowell W R."/>
        </authorList>
    </citation>
    <scope>NUCLEOTIDE SEQUENCE</scope>
</reference>
<evidence type="ECO:0008006" key="4">
    <source>
        <dbReference type="Google" id="ProtNLM"/>
    </source>
</evidence>
<dbReference type="Proteomes" id="UP000663854">
    <property type="component" value="Unassembled WGS sequence"/>
</dbReference>